<feature type="non-terminal residue" evidence="2">
    <location>
        <position position="1"/>
    </location>
</feature>
<accession>A0A699U4H0</accession>
<dbReference type="AlphaFoldDB" id="A0A699U4H0"/>
<feature type="compositionally biased region" description="Basic and acidic residues" evidence="1">
    <location>
        <begin position="69"/>
        <end position="80"/>
    </location>
</feature>
<protein>
    <recommendedName>
        <fullName evidence="3">Reverse transcriptase domain-containing protein</fullName>
    </recommendedName>
</protein>
<evidence type="ECO:0000256" key="1">
    <source>
        <dbReference type="SAM" id="MobiDB-lite"/>
    </source>
</evidence>
<sequence>GVVGLTRWIEKVEQVFGTCKCAEEDQVMYAASTFKGRALTWWNGNLKTLEMARELVEQSIQSKAARANDGGKRKWDDNRRGNQGNNNFNRKINNQTPSNKRHEPTKVYATAPVGPNDRKPYTGTLPYCSKCDWHHTGACAKLCKRCKKHGHEEKECRFKP</sequence>
<evidence type="ECO:0008006" key="3">
    <source>
        <dbReference type="Google" id="ProtNLM"/>
    </source>
</evidence>
<feature type="non-terminal residue" evidence="2">
    <location>
        <position position="160"/>
    </location>
</feature>
<comment type="caution">
    <text evidence="2">The sequence shown here is derived from an EMBL/GenBank/DDBJ whole genome shotgun (WGS) entry which is preliminary data.</text>
</comment>
<proteinExistence type="predicted"/>
<name>A0A699U4H0_TANCI</name>
<reference evidence="2" key="1">
    <citation type="journal article" date="2019" name="Sci. Rep.">
        <title>Draft genome of Tanacetum cinerariifolium, the natural source of mosquito coil.</title>
        <authorList>
            <person name="Yamashiro T."/>
            <person name="Shiraishi A."/>
            <person name="Satake H."/>
            <person name="Nakayama K."/>
        </authorList>
    </citation>
    <scope>NUCLEOTIDE SEQUENCE</scope>
</reference>
<evidence type="ECO:0000313" key="2">
    <source>
        <dbReference type="EMBL" id="GFD17742.1"/>
    </source>
</evidence>
<organism evidence="2">
    <name type="scientific">Tanacetum cinerariifolium</name>
    <name type="common">Dalmatian daisy</name>
    <name type="synonym">Chrysanthemum cinerariifolium</name>
    <dbReference type="NCBI Taxonomy" id="118510"/>
    <lineage>
        <taxon>Eukaryota</taxon>
        <taxon>Viridiplantae</taxon>
        <taxon>Streptophyta</taxon>
        <taxon>Embryophyta</taxon>
        <taxon>Tracheophyta</taxon>
        <taxon>Spermatophyta</taxon>
        <taxon>Magnoliopsida</taxon>
        <taxon>eudicotyledons</taxon>
        <taxon>Gunneridae</taxon>
        <taxon>Pentapetalae</taxon>
        <taxon>asterids</taxon>
        <taxon>campanulids</taxon>
        <taxon>Asterales</taxon>
        <taxon>Asteraceae</taxon>
        <taxon>Asteroideae</taxon>
        <taxon>Anthemideae</taxon>
        <taxon>Anthemidinae</taxon>
        <taxon>Tanacetum</taxon>
    </lineage>
</organism>
<feature type="region of interest" description="Disordered" evidence="1">
    <location>
        <begin position="61"/>
        <end position="116"/>
    </location>
</feature>
<feature type="compositionally biased region" description="Low complexity" evidence="1">
    <location>
        <begin position="81"/>
        <end position="95"/>
    </location>
</feature>
<dbReference type="EMBL" id="BKCJ011302490">
    <property type="protein sequence ID" value="GFD17742.1"/>
    <property type="molecule type" value="Genomic_DNA"/>
</dbReference>
<gene>
    <name evidence="2" type="ORF">Tci_889711</name>
</gene>